<dbReference type="InterPro" id="IPR051531">
    <property type="entry name" value="N-acetyltransferase"/>
</dbReference>
<evidence type="ECO:0000259" key="1">
    <source>
        <dbReference type="PROSITE" id="PS51186"/>
    </source>
</evidence>
<name>A0A226X872_CABSO</name>
<reference evidence="4" key="1">
    <citation type="submission" date="2017-01" db="EMBL/GenBank/DDBJ databases">
        <title>Genome Analysis of Deinococcus marmoris KOPRI26562.</title>
        <authorList>
            <person name="Kim J.H."/>
            <person name="Oh H.-M."/>
        </authorList>
    </citation>
    <scope>NUCLEOTIDE SEQUENCE [LARGE SCALE GENOMIC DNA]</scope>
    <source>
        <strain evidence="4">PAMC 26633</strain>
    </source>
</reference>
<dbReference type="RefSeq" id="WP_089159647.1">
    <property type="nucleotide sequence ID" value="NZ_MTHB01000033.1"/>
</dbReference>
<dbReference type="InterPro" id="IPR016181">
    <property type="entry name" value="Acyl_CoA_acyltransferase"/>
</dbReference>
<dbReference type="Proteomes" id="UP000214720">
    <property type="component" value="Unassembled WGS sequence"/>
</dbReference>
<dbReference type="OrthoDB" id="3213536at2"/>
<dbReference type="Gene3D" id="3.40.630.30">
    <property type="match status" value="1"/>
</dbReference>
<dbReference type="InterPro" id="IPR029068">
    <property type="entry name" value="Glyas_Bleomycin-R_OHBP_Dase"/>
</dbReference>
<dbReference type="PANTHER" id="PTHR43792:SF1">
    <property type="entry name" value="N-ACETYLTRANSFERASE DOMAIN-CONTAINING PROTEIN"/>
    <property type="match status" value="1"/>
</dbReference>
<evidence type="ECO:0000259" key="2">
    <source>
        <dbReference type="PROSITE" id="PS51819"/>
    </source>
</evidence>
<sequence>MMTPSEPLRTDRLHLHALSPDDAPALFDLFHDPDAMPYWHTRPHQTLEDTRTAIEGMLRPRHARWWAVRTAATQETIGFLGFLGFGTIPGFGYALHPAHRSHGYAAEAARVALNFGFQQLNLDRVELWIHEANTASRRLAESLGFARRGCFRQLYPRERLSRETAVYGITRTQWSGSDAPTDGVPIISTDSEPVFYGVEPILEVADVAAGVQFYRDQLGFTVEYASGDPASHAGLFRGDWSTQGLRLQLTRRILPSGIPSGALYISVAPRLDMLYSEYQLKNVTIVEPLAIKPWGRREFTIRDPDGHLMRFGEPV</sequence>
<protein>
    <submittedName>
        <fullName evidence="3">Acetyltransferase</fullName>
    </submittedName>
</protein>
<dbReference type="EMBL" id="MTHB01000033">
    <property type="protein sequence ID" value="OXC79644.1"/>
    <property type="molecule type" value="Genomic_DNA"/>
</dbReference>
<evidence type="ECO:0000313" key="3">
    <source>
        <dbReference type="EMBL" id="OXC79644.1"/>
    </source>
</evidence>
<feature type="domain" description="VOC" evidence="2">
    <location>
        <begin position="194"/>
        <end position="314"/>
    </location>
</feature>
<accession>A0A226X872</accession>
<dbReference type="InterPro" id="IPR037523">
    <property type="entry name" value="VOC_core"/>
</dbReference>
<dbReference type="Gene3D" id="3.10.180.10">
    <property type="entry name" value="2,3-Dihydroxybiphenyl 1,2-Dioxygenase, domain 1"/>
    <property type="match status" value="1"/>
</dbReference>
<dbReference type="SUPFAM" id="SSF54593">
    <property type="entry name" value="Glyoxalase/Bleomycin resistance protein/Dihydroxybiphenyl dioxygenase"/>
    <property type="match status" value="1"/>
</dbReference>
<dbReference type="GO" id="GO:0016747">
    <property type="term" value="F:acyltransferase activity, transferring groups other than amino-acyl groups"/>
    <property type="evidence" value="ECO:0007669"/>
    <property type="project" value="InterPro"/>
</dbReference>
<keyword evidence="3" id="KW-0808">Transferase</keyword>
<dbReference type="InterPro" id="IPR000182">
    <property type="entry name" value="GNAT_dom"/>
</dbReference>
<feature type="domain" description="N-acetyltransferase" evidence="1">
    <location>
        <begin position="13"/>
        <end position="163"/>
    </location>
</feature>
<dbReference type="PANTHER" id="PTHR43792">
    <property type="entry name" value="GNAT FAMILY, PUTATIVE (AFU_ORTHOLOGUE AFUA_3G00765)-RELATED-RELATED"/>
    <property type="match status" value="1"/>
</dbReference>
<comment type="caution">
    <text evidence="3">The sequence shown here is derived from an EMBL/GenBank/DDBJ whole genome shotgun (WGS) entry which is preliminary data.</text>
</comment>
<dbReference type="PROSITE" id="PS51819">
    <property type="entry name" value="VOC"/>
    <property type="match status" value="1"/>
</dbReference>
<dbReference type="SUPFAM" id="SSF55729">
    <property type="entry name" value="Acyl-CoA N-acyltransferases (Nat)"/>
    <property type="match status" value="1"/>
</dbReference>
<dbReference type="Pfam" id="PF13302">
    <property type="entry name" value="Acetyltransf_3"/>
    <property type="match status" value="1"/>
</dbReference>
<dbReference type="AlphaFoldDB" id="A0A226X872"/>
<dbReference type="InterPro" id="IPR004360">
    <property type="entry name" value="Glyas_Fos-R_dOase_dom"/>
</dbReference>
<gene>
    <name evidence="3" type="ORF">BSU04_05785</name>
</gene>
<proteinExistence type="predicted"/>
<dbReference type="PROSITE" id="PS51186">
    <property type="entry name" value="GNAT"/>
    <property type="match status" value="1"/>
</dbReference>
<dbReference type="Pfam" id="PF00903">
    <property type="entry name" value="Glyoxalase"/>
    <property type="match status" value="1"/>
</dbReference>
<evidence type="ECO:0000313" key="4">
    <source>
        <dbReference type="Proteomes" id="UP000214720"/>
    </source>
</evidence>
<organism evidence="3 4">
    <name type="scientific">Caballeronia sordidicola</name>
    <name type="common">Burkholderia sordidicola</name>
    <dbReference type="NCBI Taxonomy" id="196367"/>
    <lineage>
        <taxon>Bacteria</taxon>
        <taxon>Pseudomonadati</taxon>
        <taxon>Pseudomonadota</taxon>
        <taxon>Betaproteobacteria</taxon>
        <taxon>Burkholderiales</taxon>
        <taxon>Burkholderiaceae</taxon>
        <taxon>Caballeronia</taxon>
    </lineage>
</organism>